<feature type="non-terminal residue" evidence="2">
    <location>
        <position position="1"/>
    </location>
</feature>
<evidence type="ECO:0000313" key="2">
    <source>
        <dbReference type="EMBL" id="GMT05064.1"/>
    </source>
</evidence>
<protein>
    <submittedName>
        <fullName evidence="2">Uncharacterized protein</fullName>
    </submittedName>
</protein>
<comment type="caution">
    <text evidence="2">The sequence shown here is derived from an EMBL/GenBank/DDBJ whole genome shotgun (WGS) entry which is preliminary data.</text>
</comment>
<name>A0AAV5UGL9_9BILA</name>
<proteinExistence type="predicted"/>
<gene>
    <name evidence="2" type="ORF">PENTCL1PPCAC_27238</name>
</gene>
<sequence>ISEWVTMGTTSMILLLFAAFCICYWCRARGERVHSSRLREEFAQEHGLDVAHLEKGKIYRAISNILPSIEETTMA</sequence>
<evidence type="ECO:0000256" key="1">
    <source>
        <dbReference type="SAM" id="Phobius"/>
    </source>
</evidence>
<organism evidence="2 3">
    <name type="scientific">Pristionchus entomophagus</name>
    <dbReference type="NCBI Taxonomy" id="358040"/>
    <lineage>
        <taxon>Eukaryota</taxon>
        <taxon>Metazoa</taxon>
        <taxon>Ecdysozoa</taxon>
        <taxon>Nematoda</taxon>
        <taxon>Chromadorea</taxon>
        <taxon>Rhabditida</taxon>
        <taxon>Rhabditina</taxon>
        <taxon>Diplogasteromorpha</taxon>
        <taxon>Diplogasteroidea</taxon>
        <taxon>Neodiplogasteridae</taxon>
        <taxon>Pristionchus</taxon>
    </lineage>
</organism>
<dbReference type="EMBL" id="BTSX01000006">
    <property type="protein sequence ID" value="GMT05064.1"/>
    <property type="molecule type" value="Genomic_DNA"/>
</dbReference>
<dbReference type="Proteomes" id="UP001432027">
    <property type="component" value="Unassembled WGS sequence"/>
</dbReference>
<feature type="transmembrane region" description="Helical" evidence="1">
    <location>
        <begin position="6"/>
        <end position="26"/>
    </location>
</feature>
<keyword evidence="3" id="KW-1185">Reference proteome</keyword>
<keyword evidence="1" id="KW-1133">Transmembrane helix</keyword>
<keyword evidence="1" id="KW-0812">Transmembrane</keyword>
<reference evidence="2" key="1">
    <citation type="submission" date="2023-10" db="EMBL/GenBank/DDBJ databases">
        <title>Genome assembly of Pristionchus species.</title>
        <authorList>
            <person name="Yoshida K."/>
            <person name="Sommer R.J."/>
        </authorList>
    </citation>
    <scope>NUCLEOTIDE SEQUENCE</scope>
    <source>
        <strain evidence="2">RS0144</strain>
    </source>
</reference>
<dbReference type="AlphaFoldDB" id="A0AAV5UGL9"/>
<keyword evidence="1" id="KW-0472">Membrane</keyword>
<evidence type="ECO:0000313" key="3">
    <source>
        <dbReference type="Proteomes" id="UP001432027"/>
    </source>
</evidence>
<accession>A0AAV5UGL9</accession>